<proteinExistence type="predicted"/>
<comment type="caution">
    <text evidence="2">The sequence shown here is derived from an EMBL/GenBank/DDBJ whole genome shotgun (WGS) entry which is preliminary data.</text>
</comment>
<accession>A0ABR2MHL5</accession>
<dbReference type="InterPro" id="IPR044782">
    <property type="entry name" value="SIA1/STLP5"/>
</dbReference>
<name>A0ABR2MHL5_9ASPA</name>
<feature type="region of interest" description="Disordered" evidence="1">
    <location>
        <begin position="115"/>
        <end position="142"/>
    </location>
</feature>
<dbReference type="PANTHER" id="PTHR47486:SF1">
    <property type="entry name" value="SIALYLTRANSFERASE-LIKE PROTEIN 1"/>
    <property type="match status" value="1"/>
</dbReference>
<evidence type="ECO:0000313" key="3">
    <source>
        <dbReference type="Proteomes" id="UP001412067"/>
    </source>
</evidence>
<feature type="compositionally biased region" description="Low complexity" evidence="1">
    <location>
        <begin position="69"/>
        <end position="84"/>
    </location>
</feature>
<dbReference type="Proteomes" id="UP001412067">
    <property type="component" value="Unassembled WGS sequence"/>
</dbReference>
<gene>
    <name evidence="2" type="ORF">KSP40_PGU002461</name>
</gene>
<dbReference type="InterPro" id="IPR015943">
    <property type="entry name" value="WD40/YVTN_repeat-like_dom_sf"/>
</dbReference>
<keyword evidence="3" id="KW-1185">Reference proteome</keyword>
<feature type="region of interest" description="Disordered" evidence="1">
    <location>
        <begin position="1"/>
        <end position="41"/>
    </location>
</feature>
<organism evidence="2 3">
    <name type="scientific">Platanthera guangdongensis</name>
    <dbReference type="NCBI Taxonomy" id="2320717"/>
    <lineage>
        <taxon>Eukaryota</taxon>
        <taxon>Viridiplantae</taxon>
        <taxon>Streptophyta</taxon>
        <taxon>Embryophyta</taxon>
        <taxon>Tracheophyta</taxon>
        <taxon>Spermatophyta</taxon>
        <taxon>Magnoliopsida</taxon>
        <taxon>Liliopsida</taxon>
        <taxon>Asparagales</taxon>
        <taxon>Orchidaceae</taxon>
        <taxon>Orchidoideae</taxon>
        <taxon>Orchideae</taxon>
        <taxon>Orchidinae</taxon>
        <taxon>Platanthera</taxon>
    </lineage>
</organism>
<protein>
    <submittedName>
        <fullName evidence="2">Uncharacterized protein</fullName>
    </submittedName>
</protein>
<evidence type="ECO:0000256" key="1">
    <source>
        <dbReference type="SAM" id="MobiDB-lite"/>
    </source>
</evidence>
<feature type="region of interest" description="Disordered" evidence="1">
    <location>
        <begin position="63"/>
        <end position="88"/>
    </location>
</feature>
<evidence type="ECO:0000313" key="2">
    <source>
        <dbReference type="EMBL" id="KAK8963510.1"/>
    </source>
</evidence>
<dbReference type="PANTHER" id="PTHR47486">
    <property type="entry name" value="SIALYLTRANSFERASE-LIKE PROTEIN 1"/>
    <property type="match status" value="1"/>
</dbReference>
<dbReference type="EMBL" id="JBBWWR010000007">
    <property type="protein sequence ID" value="KAK8963510.1"/>
    <property type="molecule type" value="Genomic_DNA"/>
</dbReference>
<sequence length="282" mass="31546">MPQSRPTQLPLFPRQTTTSPQQIDKEVLPPPFSSSMESPPAILGDFCLDEEKVFVVMETSGENSNPYWTSRTAGSSSAGRSSRSYPLHHTETTSFLGGQETRGQLEQHVFVQPEVSLSPSSGGDGRNSDGDPDTAGASSRESSYQRYDIQQLAKWVEQILPFLLLLLVVFIHQHPQVLEYLDVRPDGWLDYAAKRIAQLGAEKCYNHSLCEEHINLILPSKPPFSFATVQDMCCCWEFSRCTCICWVPEGDGVFVAAHADGSIYVYEKVCPEVVQDTWNIFF</sequence>
<reference evidence="2 3" key="1">
    <citation type="journal article" date="2022" name="Nat. Plants">
        <title>Genomes of leafy and leafless Platanthera orchids illuminate the evolution of mycoheterotrophy.</title>
        <authorList>
            <person name="Li M.H."/>
            <person name="Liu K.W."/>
            <person name="Li Z."/>
            <person name="Lu H.C."/>
            <person name="Ye Q.L."/>
            <person name="Zhang D."/>
            <person name="Wang J.Y."/>
            <person name="Li Y.F."/>
            <person name="Zhong Z.M."/>
            <person name="Liu X."/>
            <person name="Yu X."/>
            <person name="Liu D.K."/>
            <person name="Tu X.D."/>
            <person name="Liu B."/>
            <person name="Hao Y."/>
            <person name="Liao X.Y."/>
            <person name="Jiang Y.T."/>
            <person name="Sun W.H."/>
            <person name="Chen J."/>
            <person name="Chen Y.Q."/>
            <person name="Ai Y."/>
            <person name="Zhai J.W."/>
            <person name="Wu S.S."/>
            <person name="Zhou Z."/>
            <person name="Hsiao Y.Y."/>
            <person name="Wu W.L."/>
            <person name="Chen Y.Y."/>
            <person name="Lin Y.F."/>
            <person name="Hsu J.L."/>
            <person name="Li C.Y."/>
            <person name="Wang Z.W."/>
            <person name="Zhao X."/>
            <person name="Zhong W.Y."/>
            <person name="Ma X.K."/>
            <person name="Ma L."/>
            <person name="Huang J."/>
            <person name="Chen G.Z."/>
            <person name="Huang M.Z."/>
            <person name="Huang L."/>
            <person name="Peng D.H."/>
            <person name="Luo Y.B."/>
            <person name="Zou S.Q."/>
            <person name="Chen S.P."/>
            <person name="Lan S."/>
            <person name="Tsai W.C."/>
            <person name="Van de Peer Y."/>
            <person name="Liu Z.J."/>
        </authorList>
    </citation>
    <scope>NUCLEOTIDE SEQUENCE [LARGE SCALE GENOMIC DNA]</scope>
    <source>
        <strain evidence="2">Lor288</strain>
    </source>
</reference>
<dbReference type="Gene3D" id="2.130.10.10">
    <property type="entry name" value="YVTN repeat-like/Quinoprotein amine dehydrogenase"/>
    <property type="match status" value="1"/>
</dbReference>